<reference evidence="1 2" key="1">
    <citation type="submission" date="2022-11" db="EMBL/GenBank/DDBJ databases">
        <title>Spartinivicinus poritis sp. nov., isolated from scleractinian coral Porites lutea.</title>
        <authorList>
            <person name="Zhang G."/>
            <person name="Cai L."/>
            <person name="Wei Q."/>
        </authorList>
    </citation>
    <scope>NUCLEOTIDE SEQUENCE [LARGE SCALE GENOMIC DNA]</scope>
    <source>
        <strain evidence="1 2">A2-2</strain>
    </source>
</reference>
<name>A0ABT5UHG6_9GAMM</name>
<comment type="caution">
    <text evidence="1">The sequence shown here is derived from an EMBL/GenBank/DDBJ whole genome shotgun (WGS) entry which is preliminary data.</text>
</comment>
<sequence length="186" mass="21368">MTECSCDHDKVKYYYDNQGDKGCYPPKPRKDPCCKPCLVVNFRKFVANNGELCVTPNLRFGPLTVKNVYGKARILGPSHPDNITPAGGLKLENAYLNFYIPNWKQNLLGKFTGPSVCGERWHWIKICLYDLQQDDYNSRYEEEEGDPIVDPPPNPIHIVFPKGREKLCIYVKGTYQIETLELFKVC</sequence>
<proteinExistence type="predicted"/>
<dbReference type="RefSeq" id="WP_274692118.1">
    <property type="nucleotide sequence ID" value="NZ_JAPMOU010000088.1"/>
</dbReference>
<dbReference type="EMBL" id="JAPMOU010000088">
    <property type="protein sequence ID" value="MDE1465815.1"/>
    <property type="molecule type" value="Genomic_DNA"/>
</dbReference>
<organism evidence="1 2">
    <name type="scientific">Spartinivicinus poritis</name>
    <dbReference type="NCBI Taxonomy" id="2994640"/>
    <lineage>
        <taxon>Bacteria</taxon>
        <taxon>Pseudomonadati</taxon>
        <taxon>Pseudomonadota</taxon>
        <taxon>Gammaproteobacteria</taxon>
        <taxon>Oceanospirillales</taxon>
        <taxon>Zooshikellaceae</taxon>
        <taxon>Spartinivicinus</taxon>
    </lineage>
</organism>
<protein>
    <submittedName>
        <fullName evidence="1">Uncharacterized protein</fullName>
    </submittedName>
</protein>
<evidence type="ECO:0000313" key="1">
    <source>
        <dbReference type="EMBL" id="MDE1465815.1"/>
    </source>
</evidence>
<dbReference type="Proteomes" id="UP001528823">
    <property type="component" value="Unassembled WGS sequence"/>
</dbReference>
<evidence type="ECO:0000313" key="2">
    <source>
        <dbReference type="Proteomes" id="UP001528823"/>
    </source>
</evidence>
<accession>A0ABT5UHG6</accession>
<keyword evidence="2" id="KW-1185">Reference proteome</keyword>
<gene>
    <name evidence="1" type="ORF">ORQ98_28010</name>
</gene>